<name>E6LHW0_ENTI1</name>
<evidence type="ECO:0000313" key="2">
    <source>
        <dbReference type="Proteomes" id="UP000010296"/>
    </source>
</evidence>
<accession>E6LHW0</accession>
<keyword evidence="2" id="KW-1185">Reference proteome</keyword>
<gene>
    <name evidence="1" type="ORF">HMPREF9088_1950</name>
</gene>
<dbReference type="Proteomes" id="UP000010296">
    <property type="component" value="Unassembled WGS sequence"/>
</dbReference>
<dbReference type="STRING" id="888064.HMPREF9088_1950"/>
<sequence length="116" mass="13247">MKNIKKAVFSSPLIRGGFRFVNQENELYVMSVLVPSYTGWVPIRSLGKQQWLNIGVLVPSYTGWVPIQKCQSDLSWSSPVLVPSYTGWVPIEYLQQYDDEAFEFSSPLIRGGFRLL</sequence>
<evidence type="ECO:0000313" key="1">
    <source>
        <dbReference type="EMBL" id="EFU73220.1"/>
    </source>
</evidence>
<dbReference type="EMBL" id="AEPV01000074">
    <property type="protein sequence ID" value="EFU73220.1"/>
    <property type="molecule type" value="Genomic_DNA"/>
</dbReference>
<comment type="caution">
    <text evidence="1">The sequence shown here is derived from an EMBL/GenBank/DDBJ whole genome shotgun (WGS) entry which is preliminary data.</text>
</comment>
<reference evidence="1 2" key="1">
    <citation type="submission" date="2010-12" db="EMBL/GenBank/DDBJ databases">
        <authorList>
            <person name="Muzny D."/>
            <person name="Qin X."/>
            <person name="Deng J."/>
            <person name="Jiang H."/>
            <person name="Liu Y."/>
            <person name="Qu J."/>
            <person name="Song X.-Z."/>
            <person name="Zhang L."/>
            <person name="Thornton R."/>
            <person name="Coyle M."/>
            <person name="Francisco L."/>
            <person name="Jackson L."/>
            <person name="Javaid M."/>
            <person name="Korchina V."/>
            <person name="Kovar C."/>
            <person name="Mata R."/>
            <person name="Mathew T."/>
            <person name="Ngo R."/>
            <person name="Nguyen L."/>
            <person name="Nguyen N."/>
            <person name="Okwuonu G."/>
            <person name="Ongeri F."/>
            <person name="Pham C."/>
            <person name="Simmons D."/>
            <person name="Wilczek-Boney K."/>
            <person name="Hale W."/>
            <person name="Jakkamsetti A."/>
            <person name="Pham P."/>
            <person name="Ruth R."/>
            <person name="San Lucas F."/>
            <person name="Warren J."/>
            <person name="Zhang J."/>
            <person name="Zhao Z."/>
            <person name="Zhou C."/>
            <person name="Zhu D."/>
            <person name="Lee S."/>
            <person name="Bess C."/>
            <person name="Blankenburg K."/>
            <person name="Forbes L."/>
            <person name="Fu Q."/>
            <person name="Gubbala S."/>
            <person name="Hirani K."/>
            <person name="Jayaseelan J.C."/>
            <person name="Lara F."/>
            <person name="Munidasa M."/>
            <person name="Palculict T."/>
            <person name="Patil S."/>
            <person name="Pu L.-L."/>
            <person name="Saada N."/>
            <person name="Tang L."/>
            <person name="Weissenberger G."/>
            <person name="Zhu Y."/>
            <person name="Hemphill L."/>
            <person name="Shang Y."/>
            <person name="Youmans B."/>
            <person name="Ayvaz T."/>
            <person name="Ross M."/>
            <person name="Santibanez J."/>
            <person name="Aqrawi P."/>
            <person name="Gross S."/>
            <person name="Joshi V."/>
            <person name="Fowler G."/>
            <person name="Nazareth L."/>
            <person name="Reid J."/>
            <person name="Worley K."/>
            <person name="Petrosino J."/>
            <person name="Highlander S."/>
            <person name="Gibbs R."/>
        </authorList>
    </citation>
    <scope>NUCLEOTIDE SEQUENCE [LARGE SCALE GENOMIC DNA]</scope>
    <source>
        <strain evidence="2">DSM 15952 / CCUG 50447 / LMG 22039 / TP 1.5</strain>
    </source>
</reference>
<dbReference type="AlphaFoldDB" id="E6LHW0"/>
<dbReference type="HOGENOM" id="CLU_2093062_0_0_9"/>
<organism evidence="1 2">
    <name type="scientific">Enterococcus italicus (strain DSM 15952 / CCUG 50447 / LMG 22039 / TP 1.5)</name>
    <dbReference type="NCBI Taxonomy" id="888064"/>
    <lineage>
        <taxon>Bacteria</taxon>
        <taxon>Bacillati</taxon>
        <taxon>Bacillota</taxon>
        <taxon>Bacilli</taxon>
        <taxon>Lactobacillales</taxon>
        <taxon>Enterococcaceae</taxon>
        <taxon>Enterococcus</taxon>
    </lineage>
</organism>
<protein>
    <submittedName>
        <fullName evidence="1">Uncharacterized protein</fullName>
    </submittedName>
</protein>
<proteinExistence type="predicted"/>